<proteinExistence type="predicted"/>
<dbReference type="Proteomes" id="UP000321062">
    <property type="component" value="Chromosome"/>
</dbReference>
<dbReference type="PANTHER" id="PTHR33164:SF57">
    <property type="entry name" value="MARR-FAMILY TRANSCRIPTIONAL REGULATOR"/>
    <property type="match status" value="1"/>
</dbReference>
<name>A0A5B9DNU8_9HYPH</name>
<dbReference type="GO" id="GO:0003700">
    <property type="term" value="F:DNA-binding transcription factor activity"/>
    <property type="evidence" value="ECO:0007669"/>
    <property type="project" value="InterPro"/>
</dbReference>
<dbReference type="OrthoDB" id="7774677at2"/>
<gene>
    <name evidence="1" type="ORF">FNA67_09415</name>
</gene>
<evidence type="ECO:0000313" key="2">
    <source>
        <dbReference type="Proteomes" id="UP000321062"/>
    </source>
</evidence>
<dbReference type="KEGG" id="yti:FNA67_09415"/>
<dbReference type="AlphaFoldDB" id="A0A5B9DNU8"/>
<dbReference type="SMART" id="SM00347">
    <property type="entry name" value="HTH_MARR"/>
    <property type="match status" value="1"/>
</dbReference>
<sequence length="204" mass="22837">MSDKTTSPSDQIGCHFQAEDAQLEVFEREGLSRQAAQAIAEIDVTMQRIRRGISKREFATALVASLGAGAELQHLDAMGAIANWGHQSAETEVTVGLVAERLNIDPSRASRLVAEIVDKGFARRVASQGDARRICLELTEAGHEFTRTFRERKWRMLARSMSTWNEDEIVTFARLLERFSHWGRDGLSVVAEFEDADQEMAEVK</sequence>
<dbReference type="InterPro" id="IPR000835">
    <property type="entry name" value="HTH_MarR-typ"/>
</dbReference>
<dbReference type="EMBL" id="CP041690">
    <property type="protein sequence ID" value="QEE20379.1"/>
    <property type="molecule type" value="Genomic_DNA"/>
</dbReference>
<dbReference type="InterPro" id="IPR036388">
    <property type="entry name" value="WH-like_DNA-bd_sf"/>
</dbReference>
<accession>A0A5B9DNU8</accession>
<reference evidence="1 2" key="1">
    <citation type="journal article" date="2015" name="Int. J. Syst. Evol. Microbiol.">
        <title>Youhaiella tibetensis gen. nov., sp. nov., isolated from subsurface sediment.</title>
        <authorList>
            <person name="Wang Y.X."/>
            <person name="Huang F.Q."/>
            <person name="Nogi Y."/>
            <person name="Pang S.J."/>
            <person name="Wang P.K."/>
            <person name="Lv J."/>
        </authorList>
    </citation>
    <scope>NUCLEOTIDE SEQUENCE [LARGE SCALE GENOMIC DNA]</scope>
    <source>
        <strain evidence="2">fig4</strain>
    </source>
</reference>
<protein>
    <submittedName>
        <fullName evidence="1">MarR family transcriptional regulator</fullName>
    </submittedName>
</protein>
<keyword evidence="2" id="KW-1185">Reference proteome</keyword>
<dbReference type="Gene3D" id="1.10.10.10">
    <property type="entry name" value="Winged helix-like DNA-binding domain superfamily/Winged helix DNA-binding domain"/>
    <property type="match status" value="1"/>
</dbReference>
<dbReference type="GO" id="GO:0006950">
    <property type="term" value="P:response to stress"/>
    <property type="evidence" value="ECO:0007669"/>
    <property type="project" value="TreeGrafter"/>
</dbReference>
<dbReference type="InterPro" id="IPR036390">
    <property type="entry name" value="WH_DNA-bd_sf"/>
</dbReference>
<evidence type="ECO:0000313" key="1">
    <source>
        <dbReference type="EMBL" id="QEE20379.1"/>
    </source>
</evidence>
<dbReference type="InterPro" id="IPR039422">
    <property type="entry name" value="MarR/SlyA-like"/>
</dbReference>
<dbReference type="PANTHER" id="PTHR33164">
    <property type="entry name" value="TRANSCRIPTIONAL REGULATOR, MARR FAMILY"/>
    <property type="match status" value="1"/>
</dbReference>
<organism evidence="1 2">
    <name type="scientific">Paradevosia tibetensis</name>
    <dbReference type="NCBI Taxonomy" id="1447062"/>
    <lineage>
        <taxon>Bacteria</taxon>
        <taxon>Pseudomonadati</taxon>
        <taxon>Pseudomonadota</taxon>
        <taxon>Alphaproteobacteria</taxon>
        <taxon>Hyphomicrobiales</taxon>
        <taxon>Devosiaceae</taxon>
        <taxon>Paradevosia</taxon>
    </lineage>
</organism>
<dbReference type="Pfam" id="PF12802">
    <property type="entry name" value="MarR_2"/>
    <property type="match status" value="1"/>
</dbReference>
<dbReference type="PROSITE" id="PS50995">
    <property type="entry name" value="HTH_MARR_2"/>
    <property type="match status" value="1"/>
</dbReference>
<dbReference type="RefSeq" id="WP_147655853.1">
    <property type="nucleotide sequence ID" value="NZ_BMFM01000001.1"/>
</dbReference>
<dbReference type="SUPFAM" id="SSF46785">
    <property type="entry name" value="Winged helix' DNA-binding domain"/>
    <property type="match status" value="1"/>
</dbReference>